<dbReference type="PANTHER" id="PTHR46797:SF25">
    <property type="entry name" value="TRANSCRIPTIONAL REGULATOR"/>
    <property type="match status" value="1"/>
</dbReference>
<dbReference type="InterPro" id="IPR013096">
    <property type="entry name" value="Cupin_2"/>
</dbReference>
<dbReference type="Proteomes" id="UP000245911">
    <property type="component" value="Unassembled WGS sequence"/>
</dbReference>
<dbReference type="OrthoDB" id="9814751at2"/>
<dbReference type="SUPFAM" id="SSF47413">
    <property type="entry name" value="lambda repressor-like DNA-binding domains"/>
    <property type="match status" value="1"/>
</dbReference>
<proteinExistence type="predicted"/>
<protein>
    <submittedName>
        <fullName evidence="3">Transcriptional regulator</fullName>
    </submittedName>
</protein>
<dbReference type="Pfam" id="PF01381">
    <property type="entry name" value="HTH_3"/>
    <property type="match status" value="1"/>
</dbReference>
<gene>
    <name evidence="3" type="ORF">DDE20_15955</name>
</gene>
<dbReference type="CDD" id="cd00093">
    <property type="entry name" value="HTH_XRE"/>
    <property type="match status" value="1"/>
</dbReference>
<keyword evidence="1" id="KW-0238">DNA-binding</keyword>
<reference evidence="3 4" key="1">
    <citation type="submission" date="2018-04" db="EMBL/GenBank/DDBJ databases">
        <title>Pararhodobacter oceanense sp. nov., isolated from marine intertidal sediment.</title>
        <authorList>
            <person name="Wang X.-L."/>
            <person name="Du Z.-J."/>
        </authorList>
    </citation>
    <scope>NUCLEOTIDE SEQUENCE [LARGE SCALE GENOMIC DNA]</scope>
    <source>
        <strain evidence="3 4">AM505</strain>
    </source>
</reference>
<evidence type="ECO:0000256" key="1">
    <source>
        <dbReference type="ARBA" id="ARBA00023125"/>
    </source>
</evidence>
<evidence type="ECO:0000313" key="3">
    <source>
        <dbReference type="EMBL" id="PVH27794.1"/>
    </source>
</evidence>
<dbReference type="PANTHER" id="PTHR46797">
    <property type="entry name" value="HTH-TYPE TRANSCRIPTIONAL REGULATOR"/>
    <property type="match status" value="1"/>
</dbReference>
<evidence type="ECO:0000313" key="4">
    <source>
        <dbReference type="Proteomes" id="UP000245911"/>
    </source>
</evidence>
<dbReference type="GO" id="GO:0003700">
    <property type="term" value="F:DNA-binding transcription factor activity"/>
    <property type="evidence" value="ECO:0007669"/>
    <property type="project" value="TreeGrafter"/>
</dbReference>
<dbReference type="RefSeq" id="WP_116559522.1">
    <property type="nucleotide sequence ID" value="NZ_QDKM01000009.1"/>
</dbReference>
<dbReference type="InterPro" id="IPR011051">
    <property type="entry name" value="RmlC_Cupin_sf"/>
</dbReference>
<sequence length="216" mass="23822">MVKKTNEASRELLGPALRKRRKVLKLSMQTVADAAGLSVGFISQVERGLASPSLSSLAGIAEVLQTPISEFLSQPSGDRGTTRKEERQAYSVQPSLISYERLSSKFDGQQLYSVIVHDAPGHRSEPISHRGEEMFYVIEGEVTIEIEGEVEVLKAGDSVHFDSRRVHSTWNATDKTASFLWCGTMDIFGEGPKPIHDRIPANAPVRIQPAGEKKYD</sequence>
<dbReference type="InterPro" id="IPR050807">
    <property type="entry name" value="TransReg_Diox_bact_type"/>
</dbReference>
<organism evidence="3 4">
    <name type="scientific">Pararhodobacter oceanensis</name>
    <dbReference type="NCBI Taxonomy" id="2172121"/>
    <lineage>
        <taxon>Bacteria</taxon>
        <taxon>Pseudomonadati</taxon>
        <taxon>Pseudomonadota</taxon>
        <taxon>Alphaproteobacteria</taxon>
        <taxon>Rhodobacterales</taxon>
        <taxon>Paracoccaceae</taxon>
        <taxon>Pararhodobacter</taxon>
    </lineage>
</organism>
<dbReference type="CDD" id="cd02209">
    <property type="entry name" value="cupin_XRE_C"/>
    <property type="match status" value="1"/>
</dbReference>
<name>A0A2T8HQU1_9RHOB</name>
<dbReference type="PROSITE" id="PS50943">
    <property type="entry name" value="HTH_CROC1"/>
    <property type="match status" value="1"/>
</dbReference>
<dbReference type="AlphaFoldDB" id="A0A2T8HQU1"/>
<dbReference type="InterPro" id="IPR010982">
    <property type="entry name" value="Lambda_DNA-bd_dom_sf"/>
</dbReference>
<feature type="domain" description="HTH cro/C1-type" evidence="2">
    <location>
        <begin position="17"/>
        <end position="71"/>
    </location>
</feature>
<dbReference type="GO" id="GO:0003677">
    <property type="term" value="F:DNA binding"/>
    <property type="evidence" value="ECO:0007669"/>
    <property type="project" value="UniProtKB-KW"/>
</dbReference>
<dbReference type="SMART" id="SM00530">
    <property type="entry name" value="HTH_XRE"/>
    <property type="match status" value="1"/>
</dbReference>
<keyword evidence="4" id="KW-1185">Reference proteome</keyword>
<accession>A0A2T8HQU1</accession>
<dbReference type="Gene3D" id="2.60.120.10">
    <property type="entry name" value="Jelly Rolls"/>
    <property type="match status" value="1"/>
</dbReference>
<dbReference type="InterPro" id="IPR014710">
    <property type="entry name" value="RmlC-like_jellyroll"/>
</dbReference>
<dbReference type="Gene3D" id="1.10.260.40">
    <property type="entry name" value="lambda repressor-like DNA-binding domains"/>
    <property type="match status" value="1"/>
</dbReference>
<dbReference type="SUPFAM" id="SSF51182">
    <property type="entry name" value="RmlC-like cupins"/>
    <property type="match status" value="1"/>
</dbReference>
<dbReference type="InterPro" id="IPR001387">
    <property type="entry name" value="Cro/C1-type_HTH"/>
</dbReference>
<dbReference type="EMBL" id="QDKM01000009">
    <property type="protein sequence ID" value="PVH27794.1"/>
    <property type="molecule type" value="Genomic_DNA"/>
</dbReference>
<dbReference type="Pfam" id="PF07883">
    <property type="entry name" value="Cupin_2"/>
    <property type="match status" value="1"/>
</dbReference>
<comment type="caution">
    <text evidence="3">The sequence shown here is derived from an EMBL/GenBank/DDBJ whole genome shotgun (WGS) entry which is preliminary data.</text>
</comment>
<evidence type="ECO:0000259" key="2">
    <source>
        <dbReference type="PROSITE" id="PS50943"/>
    </source>
</evidence>
<dbReference type="GO" id="GO:0005829">
    <property type="term" value="C:cytosol"/>
    <property type="evidence" value="ECO:0007669"/>
    <property type="project" value="TreeGrafter"/>
</dbReference>